<dbReference type="Gene3D" id="2.60.40.3930">
    <property type="match status" value="1"/>
</dbReference>
<dbReference type="InterPro" id="IPR023849">
    <property type="entry name" value="TQXA_dom"/>
</dbReference>
<comment type="caution">
    <text evidence="4">The sequence shown here is derived from an EMBL/GenBank/DDBJ whole genome shotgun (WGS) entry which is preliminary data.</text>
</comment>
<gene>
    <name evidence="4" type="ORF">HMC16_10975</name>
</gene>
<evidence type="ECO:0000259" key="3">
    <source>
        <dbReference type="Pfam" id="PF18202"/>
    </source>
</evidence>
<evidence type="ECO:0000259" key="2">
    <source>
        <dbReference type="Pfam" id="PF08341"/>
    </source>
</evidence>
<dbReference type="RefSeq" id="WP_181195480.1">
    <property type="nucleotide sequence ID" value="NZ_JABFEE010000016.1"/>
</dbReference>
<evidence type="ECO:0000313" key="4">
    <source>
        <dbReference type="EMBL" id="MBA1836226.1"/>
    </source>
</evidence>
<dbReference type="EMBL" id="JABFEE010000016">
    <property type="protein sequence ID" value="MBA1836226.1"/>
    <property type="molecule type" value="Genomic_DNA"/>
</dbReference>
<dbReference type="AlphaFoldDB" id="A0A838CKZ4"/>
<protein>
    <submittedName>
        <fullName evidence="4">Cys-Gln thioester bond-forming surface protein</fullName>
    </submittedName>
</protein>
<feature type="region of interest" description="Disordered" evidence="1">
    <location>
        <begin position="373"/>
        <end position="424"/>
    </location>
</feature>
<dbReference type="Proteomes" id="UP000581408">
    <property type="component" value="Unassembled WGS sequence"/>
</dbReference>
<dbReference type="Gene3D" id="1.10.150.480">
    <property type="match status" value="1"/>
</dbReference>
<dbReference type="InterPro" id="IPR041100">
    <property type="entry name" value="TQ"/>
</dbReference>
<dbReference type="NCBIfam" id="NF033903">
    <property type="entry name" value="VaFE_rpt"/>
    <property type="match status" value="1"/>
</dbReference>
<proteinExistence type="predicted"/>
<dbReference type="Pfam" id="PF18202">
    <property type="entry name" value="TQ"/>
    <property type="match status" value="1"/>
</dbReference>
<evidence type="ECO:0000313" key="5">
    <source>
        <dbReference type="Proteomes" id="UP000581408"/>
    </source>
</evidence>
<dbReference type="NCBIfam" id="TIGR03934">
    <property type="entry name" value="TQXA_dom"/>
    <property type="match status" value="1"/>
</dbReference>
<feature type="region of interest" description="Disordered" evidence="1">
    <location>
        <begin position="489"/>
        <end position="509"/>
    </location>
</feature>
<organism evidence="4 5">
    <name type="scientific">Corynebacterium wankanglinii</name>
    <dbReference type="NCBI Taxonomy" id="2735136"/>
    <lineage>
        <taxon>Bacteria</taxon>
        <taxon>Bacillati</taxon>
        <taxon>Actinomycetota</taxon>
        <taxon>Actinomycetes</taxon>
        <taxon>Mycobacteriales</taxon>
        <taxon>Corynebacteriaceae</taxon>
        <taxon>Corynebacterium</taxon>
    </lineage>
</organism>
<feature type="compositionally biased region" description="Low complexity" evidence="1">
    <location>
        <begin position="389"/>
        <end position="424"/>
    </location>
</feature>
<feature type="domain" description="Thioester" evidence="2">
    <location>
        <begin position="84"/>
        <end position="209"/>
    </location>
</feature>
<feature type="non-terminal residue" evidence="4">
    <location>
        <position position="509"/>
    </location>
</feature>
<reference evidence="4 5" key="1">
    <citation type="submission" date="2020-05" db="EMBL/GenBank/DDBJ databases">
        <title>Descriptions of Corynebacterium xxxx sp. nov., Corynebacterium yyyy sp. nov. and Corynebacterium zzzz sp. nov.</title>
        <authorList>
            <person name="Zhang G."/>
        </authorList>
    </citation>
    <scope>NUCLEOTIDE SEQUENCE [LARGE SCALE GENOMIC DNA]</scope>
    <source>
        <strain evidence="5">zg-915</strain>
    </source>
</reference>
<name>A0A838CKZ4_9CORY</name>
<sequence>MTASKSRSWWGVFVSLLASIALAIAMIAVPAPKAEAQAVGLGDQVRVTGASPGTVSIKYPGSDTFTSQAVHDFRFESGGKTYYAYCIEALVTVDGQVGGKITSWDDYGKVENDPKLGINSQGRTTHNKLAGDTEDALMRRNKVNWIIHNSYPHKSPAEVAGLLGLEEVPEARDITRATAAAIWYFTDDVVADPSSDVEPIYNALIGSRNTGLPVTENIGISGLPIESRGQDVIIVPERKDYPKASIGTTASFYEDKIVQAVPDRAPSSSVYDTVEIRNIYPGIRYRITGELFAKNAAGELKRLDKESFTFRTTDKKFKQTTENPDGTVSGTVVVQISGARDIKRGEVGVIYETLEADDVGPDWMPASSWNVIADHKDPNDSKQTVRPYSGSSTVTSPGPSTVPGQAGTSTTTLPATTVTETPTTTVTAKPSTVLVTPTTTVTVPTATVTTTGTTEVVPGPSTVTTAPGTTEVVPGPSTVTTAPGTTEVVPGPSTVTTAPGTTEVVPGPS</sequence>
<evidence type="ECO:0000256" key="1">
    <source>
        <dbReference type="SAM" id="MobiDB-lite"/>
    </source>
</evidence>
<dbReference type="Pfam" id="PF08341">
    <property type="entry name" value="TED"/>
    <property type="match status" value="1"/>
</dbReference>
<dbReference type="InterPro" id="IPR013552">
    <property type="entry name" value="Thioester_dom"/>
</dbReference>
<accession>A0A838CKZ4</accession>
<feature type="domain" description="T-Q ester bond containing" evidence="3">
    <location>
        <begin position="245"/>
        <end position="386"/>
    </location>
</feature>